<dbReference type="GO" id="GO:0071555">
    <property type="term" value="P:cell wall organization"/>
    <property type="evidence" value="ECO:0007669"/>
    <property type="project" value="UniProtKB-KW"/>
</dbReference>
<dbReference type="EMBL" id="SDKC01000001">
    <property type="protein sequence ID" value="RXS74532.1"/>
    <property type="molecule type" value="Genomic_DNA"/>
</dbReference>
<evidence type="ECO:0000256" key="5">
    <source>
        <dbReference type="ARBA" id="ARBA00022475"/>
    </source>
</evidence>
<keyword evidence="11 17" id="KW-0472">Membrane</keyword>
<keyword evidence="8 17" id="KW-0133">Cell shape</keyword>
<comment type="caution">
    <text evidence="18">The sequence shown here is derived from an EMBL/GenBank/DDBJ whole genome shotgun (WGS) entry which is preliminary data.</text>
</comment>
<evidence type="ECO:0000256" key="3">
    <source>
        <dbReference type="ARBA" id="ARBA00012374"/>
    </source>
</evidence>
<comment type="subcellular location">
    <subcellularLocation>
        <location evidence="1 17">Cell membrane</location>
        <topology evidence="1 17">Multi-pass membrane protein</topology>
    </subcellularLocation>
</comment>
<feature type="transmembrane region" description="Helical" evidence="17">
    <location>
        <begin position="246"/>
        <end position="267"/>
    </location>
</feature>
<evidence type="ECO:0000256" key="9">
    <source>
        <dbReference type="ARBA" id="ARBA00022984"/>
    </source>
</evidence>
<reference evidence="18 19" key="1">
    <citation type="submission" date="2019-01" db="EMBL/GenBank/DDBJ databases">
        <title>Blautia sp. nov. KGMB01111 isolated human feces.</title>
        <authorList>
            <person name="Park J.-E."/>
            <person name="Kim J.-S."/>
            <person name="Park S.-H."/>
        </authorList>
    </citation>
    <scope>NUCLEOTIDE SEQUENCE [LARGE SCALE GENOMIC DNA]</scope>
    <source>
        <strain evidence="18 19">KGMB01111</strain>
    </source>
</reference>
<comment type="function">
    <text evidence="17">Catalyzes the dephosphorylation of undecaprenyl diphosphate (UPP). Confers resistance to bacitracin.</text>
</comment>
<organism evidence="18 19">
    <name type="scientific">Blautia faecicola</name>
    <dbReference type="NCBI Taxonomy" id="2509240"/>
    <lineage>
        <taxon>Bacteria</taxon>
        <taxon>Bacillati</taxon>
        <taxon>Bacillota</taxon>
        <taxon>Clostridia</taxon>
        <taxon>Lachnospirales</taxon>
        <taxon>Lachnospiraceae</taxon>
        <taxon>Blautia</taxon>
    </lineage>
</organism>
<evidence type="ECO:0000256" key="6">
    <source>
        <dbReference type="ARBA" id="ARBA00022692"/>
    </source>
</evidence>
<comment type="miscellaneous">
    <text evidence="17">Bacitracin is thought to be involved in the inhibition of peptidoglycan synthesis by sequestering undecaprenyl diphosphate, thereby reducing the pool of lipid carrier available.</text>
</comment>
<feature type="transmembrane region" description="Helical" evidence="17">
    <location>
        <begin position="179"/>
        <end position="204"/>
    </location>
</feature>
<dbReference type="EC" id="3.6.1.27" evidence="3 17"/>
<evidence type="ECO:0000256" key="11">
    <source>
        <dbReference type="ARBA" id="ARBA00023136"/>
    </source>
</evidence>
<feature type="transmembrane region" description="Helical" evidence="17">
    <location>
        <begin position="279"/>
        <end position="295"/>
    </location>
</feature>
<evidence type="ECO:0000256" key="8">
    <source>
        <dbReference type="ARBA" id="ARBA00022960"/>
    </source>
</evidence>
<dbReference type="Proteomes" id="UP000290106">
    <property type="component" value="Unassembled WGS sequence"/>
</dbReference>
<keyword evidence="13 17" id="KW-0961">Cell wall biogenesis/degradation</keyword>
<accession>A0A4Q1RG43</accession>
<gene>
    <name evidence="17" type="primary">uppP</name>
    <name evidence="18" type="ORF">ETP43_04480</name>
</gene>
<evidence type="ECO:0000313" key="18">
    <source>
        <dbReference type="EMBL" id="RXS74532.1"/>
    </source>
</evidence>
<comment type="similarity">
    <text evidence="2 17">Belongs to the UppP family.</text>
</comment>
<dbReference type="OrthoDB" id="9808289at2"/>
<protein>
    <recommendedName>
        <fullName evidence="4 17">Undecaprenyl-diphosphatase</fullName>
        <ecNumber evidence="3 17">3.6.1.27</ecNumber>
    </recommendedName>
    <alternativeName>
        <fullName evidence="15 17">Bacitracin resistance protein</fullName>
    </alternativeName>
    <alternativeName>
        <fullName evidence="14 17">Undecaprenyl pyrophosphate phosphatase</fullName>
    </alternativeName>
</protein>
<feature type="transmembrane region" description="Helical" evidence="17">
    <location>
        <begin position="45"/>
        <end position="64"/>
    </location>
</feature>
<dbReference type="RefSeq" id="WP_117525265.1">
    <property type="nucleotide sequence ID" value="NZ_JBGKFY010000002.1"/>
</dbReference>
<dbReference type="GO" id="GO:0005886">
    <property type="term" value="C:plasma membrane"/>
    <property type="evidence" value="ECO:0007669"/>
    <property type="project" value="UniProtKB-SubCell"/>
</dbReference>
<dbReference type="PANTHER" id="PTHR30622">
    <property type="entry name" value="UNDECAPRENYL-DIPHOSPHATASE"/>
    <property type="match status" value="1"/>
</dbReference>
<dbReference type="AlphaFoldDB" id="A0A4Q1RG43"/>
<keyword evidence="7 17" id="KW-0378">Hydrolase</keyword>
<feature type="transmembrane region" description="Helical" evidence="17">
    <location>
        <begin position="108"/>
        <end position="128"/>
    </location>
</feature>
<evidence type="ECO:0000256" key="17">
    <source>
        <dbReference type="HAMAP-Rule" id="MF_01006"/>
    </source>
</evidence>
<evidence type="ECO:0000256" key="15">
    <source>
        <dbReference type="ARBA" id="ARBA00032932"/>
    </source>
</evidence>
<feature type="transmembrane region" description="Helical" evidence="17">
    <location>
        <begin position="216"/>
        <end position="234"/>
    </location>
</feature>
<evidence type="ECO:0000256" key="7">
    <source>
        <dbReference type="ARBA" id="ARBA00022801"/>
    </source>
</evidence>
<evidence type="ECO:0000256" key="2">
    <source>
        <dbReference type="ARBA" id="ARBA00010621"/>
    </source>
</evidence>
<dbReference type="GO" id="GO:0009252">
    <property type="term" value="P:peptidoglycan biosynthetic process"/>
    <property type="evidence" value="ECO:0007669"/>
    <property type="project" value="UniProtKB-KW"/>
</dbReference>
<keyword evidence="9 17" id="KW-0573">Peptidoglycan synthesis</keyword>
<dbReference type="NCBIfam" id="NF001390">
    <property type="entry name" value="PRK00281.1-4"/>
    <property type="match status" value="1"/>
</dbReference>
<keyword evidence="19" id="KW-1185">Reference proteome</keyword>
<keyword evidence="12 17" id="KW-0046">Antibiotic resistance</keyword>
<dbReference type="GO" id="GO:0008360">
    <property type="term" value="P:regulation of cell shape"/>
    <property type="evidence" value="ECO:0007669"/>
    <property type="project" value="UniProtKB-KW"/>
</dbReference>
<evidence type="ECO:0000256" key="12">
    <source>
        <dbReference type="ARBA" id="ARBA00023251"/>
    </source>
</evidence>
<keyword evidence="6 17" id="KW-0812">Transmembrane</keyword>
<feature type="transmembrane region" description="Helical" evidence="17">
    <location>
        <begin position="140"/>
        <end position="159"/>
    </location>
</feature>
<evidence type="ECO:0000256" key="14">
    <source>
        <dbReference type="ARBA" id="ARBA00032707"/>
    </source>
</evidence>
<evidence type="ECO:0000256" key="1">
    <source>
        <dbReference type="ARBA" id="ARBA00004651"/>
    </source>
</evidence>
<keyword evidence="5 17" id="KW-1003">Cell membrane</keyword>
<dbReference type="HAMAP" id="MF_01006">
    <property type="entry name" value="Undec_diphosphatase"/>
    <property type="match status" value="1"/>
</dbReference>
<evidence type="ECO:0000256" key="13">
    <source>
        <dbReference type="ARBA" id="ARBA00023316"/>
    </source>
</evidence>
<evidence type="ECO:0000256" key="10">
    <source>
        <dbReference type="ARBA" id="ARBA00022989"/>
    </source>
</evidence>
<comment type="catalytic activity">
    <reaction evidence="16 17">
        <text>di-trans,octa-cis-undecaprenyl diphosphate + H2O = di-trans,octa-cis-undecaprenyl phosphate + phosphate + H(+)</text>
        <dbReference type="Rhea" id="RHEA:28094"/>
        <dbReference type="ChEBI" id="CHEBI:15377"/>
        <dbReference type="ChEBI" id="CHEBI:15378"/>
        <dbReference type="ChEBI" id="CHEBI:43474"/>
        <dbReference type="ChEBI" id="CHEBI:58405"/>
        <dbReference type="ChEBI" id="CHEBI:60392"/>
        <dbReference type="EC" id="3.6.1.27"/>
    </reaction>
</comment>
<evidence type="ECO:0000256" key="4">
    <source>
        <dbReference type="ARBA" id="ARBA00021581"/>
    </source>
</evidence>
<evidence type="ECO:0000313" key="19">
    <source>
        <dbReference type="Proteomes" id="UP000290106"/>
    </source>
</evidence>
<evidence type="ECO:0000256" key="16">
    <source>
        <dbReference type="ARBA" id="ARBA00047594"/>
    </source>
</evidence>
<dbReference type="PANTHER" id="PTHR30622:SF3">
    <property type="entry name" value="UNDECAPRENYL-DIPHOSPHATASE"/>
    <property type="match status" value="1"/>
</dbReference>
<dbReference type="InterPro" id="IPR003824">
    <property type="entry name" value="UppP"/>
</dbReference>
<proteinExistence type="inferred from homology"/>
<sequence length="296" mass="33615">MDIIELLKVIFLGIVEGITEWLPVSSTGHMILVDQFMKLKVSEEFWQMFLVVIQLGAVLAVVVLDFKKLWPFHKNDPSRESNWNYISTNERIGKLQKFADKYINMNKIVLWLKILVSCVPAIIVALPFNNWIEKTFMNYWVVSVMLIVYGVLFIVIENYNKSRKPSRTKLSDISFKDALFIGIFQLLALIPGTSRSGATIIGGILLGMSRKLAAEYTFFLAIPVMFGASFLKLIKFGLHFTGTEVVYLLLGMVVAFGVSIAAIKFLMGYIKKHDFKVFGWYRIALGVVVLAYFLLA</sequence>
<dbReference type="GO" id="GO:0050380">
    <property type="term" value="F:undecaprenyl-diphosphatase activity"/>
    <property type="evidence" value="ECO:0007669"/>
    <property type="project" value="UniProtKB-UniRule"/>
</dbReference>
<dbReference type="Pfam" id="PF02673">
    <property type="entry name" value="BacA"/>
    <property type="match status" value="1"/>
</dbReference>
<name>A0A4Q1RG43_9FIRM</name>
<keyword evidence="10 17" id="KW-1133">Transmembrane helix</keyword>
<dbReference type="GO" id="GO:0046677">
    <property type="term" value="P:response to antibiotic"/>
    <property type="evidence" value="ECO:0007669"/>
    <property type="project" value="UniProtKB-UniRule"/>
</dbReference>